<dbReference type="NCBIfam" id="TIGR02811">
    <property type="entry name" value="formate_TAT"/>
    <property type="match status" value="1"/>
</dbReference>
<protein>
    <recommendedName>
        <fullName evidence="3">Formate dehydrogenase</fullName>
    </recommendedName>
</protein>
<dbReference type="InterPro" id="IPR019546">
    <property type="entry name" value="TAT_signal_bac_arc"/>
</dbReference>
<name>A0A840BW85_9HYPH</name>
<dbReference type="EMBL" id="JACIEN010000001">
    <property type="protein sequence ID" value="MBB4015609.1"/>
    <property type="molecule type" value="Genomic_DNA"/>
</dbReference>
<dbReference type="NCBIfam" id="TIGR01409">
    <property type="entry name" value="TAT_signal_seq"/>
    <property type="match status" value="1"/>
</dbReference>
<dbReference type="InterPro" id="IPR006311">
    <property type="entry name" value="TAT_signal"/>
</dbReference>
<accession>A0A840BW85</accession>
<comment type="caution">
    <text evidence="1">The sequence shown here is derived from an EMBL/GenBank/DDBJ whole genome shotgun (WGS) entry which is preliminary data.</text>
</comment>
<proteinExistence type="predicted"/>
<sequence>MQDEKKKKVLDRRSFLGAAGAGAAMTALAPVVADKAEAMAEPPGNDQTRYRETEHVQDFYRVNRY</sequence>
<dbReference type="InterPro" id="IPR014177">
    <property type="entry name" value="Formate_DH_TAT-contain"/>
</dbReference>
<evidence type="ECO:0008006" key="3">
    <source>
        <dbReference type="Google" id="ProtNLM"/>
    </source>
</evidence>
<evidence type="ECO:0000313" key="2">
    <source>
        <dbReference type="Proteomes" id="UP000577362"/>
    </source>
</evidence>
<dbReference type="PROSITE" id="PS51318">
    <property type="entry name" value="TAT"/>
    <property type="match status" value="1"/>
</dbReference>
<evidence type="ECO:0000313" key="1">
    <source>
        <dbReference type="EMBL" id="MBB4015609.1"/>
    </source>
</evidence>
<reference evidence="1 2" key="1">
    <citation type="submission" date="2020-08" db="EMBL/GenBank/DDBJ databases">
        <title>Genomic Encyclopedia of Type Strains, Phase IV (KMG-IV): sequencing the most valuable type-strain genomes for metagenomic binning, comparative biology and taxonomic classification.</title>
        <authorList>
            <person name="Goeker M."/>
        </authorList>
    </citation>
    <scope>NUCLEOTIDE SEQUENCE [LARGE SCALE GENOMIC DNA]</scope>
    <source>
        <strain evidence="1 2">DSM 103737</strain>
    </source>
</reference>
<dbReference type="Proteomes" id="UP000577362">
    <property type="component" value="Unassembled WGS sequence"/>
</dbReference>
<keyword evidence="2" id="KW-1185">Reference proteome</keyword>
<organism evidence="1 2">
    <name type="scientific">Chelatococcus caeni</name>
    <dbReference type="NCBI Taxonomy" id="1348468"/>
    <lineage>
        <taxon>Bacteria</taxon>
        <taxon>Pseudomonadati</taxon>
        <taxon>Pseudomonadota</taxon>
        <taxon>Alphaproteobacteria</taxon>
        <taxon>Hyphomicrobiales</taxon>
        <taxon>Chelatococcaceae</taxon>
        <taxon>Chelatococcus</taxon>
    </lineage>
</organism>
<gene>
    <name evidence="1" type="ORF">GGR16_000615</name>
</gene>
<dbReference type="AlphaFoldDB" id="A0A840BW85"/>
<dbReference type="RefSeq" id="WP_019400969.1">
    <property type="nucleotide sequence ID" value="NZ_JACIEN010000001.1"/>
</dbReference>